<dbReference type="KEGG" id="civ:IMZ16_09475"/>
<dbReference type="RefSeq" id="WP_193439834.1">
    <property type="nucleotide sequence ID" value="NZ_CP063145.1"/>
</dbReference>
<organism evidence="1 2">
    <name type="scientific">Cruoricaptor ignavus</name>
    <dbReference type="NCBI Taxonomy" id="1118202"/>
    <lineage>
        <taxon>Bacteria</taxon>
        <taxon>Pseudomonadati</taxon>
        <taxon>Bacteroidota</taxon>
        <taxon>Flavobacteriia</taxon>
        <taxon>Flavobacteriales</taxon>
        <taxon>Weeksellaceae</taxon>
        <taxon>Cruoricaptor</taxon>
    </lineage>
</organism>
<dbReference type="EMBL" id="CP063145">
    <property type="protein sequence ID" value="QOR73727.1"/>
    <property type="molecule type" value="Genomic_DNA"/>
</dbReference>
<evidence type="ECO:0000313" key="2">
    <source>
        <dbReference type="Proteomes" id="UP000593605"/>
    </source>
</evidence>
<protein>
    <submittedName>
        <fullName evidence="1">Uncharacterized protein</fullName>
    </submittedName>
</protein>
<dbReference type="Proteomes" id="UP000593605">
    <property type="component" value="Chromosome"/>
</dbReference>
<sequence>MKDKIKKGLEYPFDYYDIISRIVRECTDNTKNKLSNLQNSAVNGSLLIPNDFQKIKISEKTYERLWYNVTLIRNNPKFIELFWAHSHQYFWTELEDIFPIHKIDEHHNFFIENNEIVENRKNERKRFLEFHYALGGLLLYSENYEALRYIFNHTNQQPPKYELLPYIMYP</sequence>
<proteinExistence type="predicted"/>
<reference evidence="1 2" key="1">
    <citation type="submission" date="2020-10" db="EMBL/GenBank/DDBJ databases">
        <title>Complete genome of Cruoricapor ignavus strain M1214 isolated from the blood culture of a febrile patient.</title>
        <authorList>
            <person name="Guglielmino C.J.D."/>
        </authorList>
    </citation>
    <scope>NUCLEOTIDE SEQUENCE [LARGE SCALE GENOMIC DNA]</scope>
    <source>
        <strain evidence="1 2">M1214</strain>
    </source>
</reference>
<accession>A0A7M1T368</accession>
<evidence type="ECO:0000313" key="1">
    <source>
        <dbReference type="EMBL" id="QOR73727.1"/>
    </source>
</evidence>
<gene>
    <name evidence="1" type="ORF">IMZ16_09475</name>
</gene>
<name>A0A7M1T368_9FLAO</name>
<dbReference type="AlphaFoldDB" id="A0A7M1T368"/>